<comment type="caution">
    <text evidence="6">The sequence shown here is derived from an EMBL/GenBank/DDBJ whole genome shotgun (WGS) entry which is preliminary data.</text>
</comment>
<dbReference type="RefSeq" id="WP_110458963.1">
    <property type="nucleotide sequence ID" value="NZ_BPFB01000037.1"/>
</dbReference>
<comment type="similarity">
    <text evidence="2">Belongs to the CpxP/Spy family.</text>
</comment>
<protein>
    <recommendedName>
        <fullName evidence="8">Periplasmic heavy metal sensor</fullName>
    </recommendedName>
</protein>
<gene>
    <name evidence="6" type="primary">cpxP</name>
    <name evidence="6" type="ORF">TUM4630_27840</name>
</gene>
<dbReference type="InterPro" id="IPR052211">
    <property type="entry name" value="Cpx_auxiliary_protein"/>
</dbReference>
<proteinExistence type="inferred from homology"/>
<name>A0ABQ4PMU7_9GAMM</name>
<feature type="signal peptide" evidence="5">
    <location>
        <begin position="1"/>
        <end position="26"/>
    </location>
</feature>
<accession>A0ABQ4PMU7</accession>
<evidence type="ECO:0000313" key="7">
    <source>
        <dbReference type="Proteomes" id="UP000761574"/>
    </source>
</evidence>
<dbReference type="PIRSF" id="PIRSF034445">
    <property type="entry name" value="CpxP_Spy"/>
    <property type="match status" value="1"/>
</dbReference>
<dbReference type="PANTHER" id="PTHR38102:SF1">
    <property type="entry name" value="PERIPLASMIC CHAPERONE SPY"/>
    <property type="match status" value="1"/>
</dbReference>
<evidence type="ECO:0000256" key="2">
    <source>
        <dbReference type="ARBA" id="ARBA00008441"/>
    </source>
</evidence>
<dbReference type="Gene3D" id="1.20.120.1490">
    <property type="match status" value="1"/>
</dbReference>
<keyword evidence="3 5" id="KW-0732">Signal</keyword>
<dbReference type="EMBL" id="BPFB01000037">
    <property type="protein sequence ID" value="GIU49366.1"/>
    <property type="molecule type" value="Genomic_DNA"/>
</dbReference>
<keyword evidence="4" id="KW-0574">Periplasm</keyword>
<evidence type="ECO:0000256" key="1">
    <source>
        <dbReference type="ARBA" id="ARBA00004418"/>
    </source>
</evidence>
<evidence type="ECO:0008006" key="8">
    <source>
        <dbReference type="Google" id="ProtNLM"/>
    </source>
</evidence>
<evidence type="ECO:0000313" key="6">
    <source>
        <dbReference type="EMBL" id="GIU49366.1"/>
    </source>
</evidence>
<evidence type="ECO:0000256" key="3">
    <source>
        <dbReference type="ARBA" id="ARBA00022729"/>
    </source>
</evidence>
<dbReference type="Proteomes" id="UP000761574">
    <property type="component" value="Unassembled WGS sequence"/>
</dbReference>
<evidence type="ECO:0000256" key="5">
    <source>
        <dbReference type="SAM" id="SignalP"/>
    </source>
</evidence>
<dbReference type="InterPro" id="IPR012899">
    <property type="entry name" value="LTXXQ"/>
</dbReference>
<keyword evidence="7" id="KW-1185">Reference proteome</keyword>
<dbReference type="PANTHER" id="PTHR38102">
    <property type="entry name" value="PERIPLASMIC CHAPERONE SPY"/>
    <property type="match status" value="1"/>
</dbReference>
<dbReference type="CDD" id="cd09916">
    <property type="entry name" value="CpxP_like"/>
    <property type="match status" value="1"/>
</dbReference>
<organism evidence="6 7">
    <name type="scientific">Shewanella algidipiscicola</name>
    <dbReference type="NCBI Taxonomy" id="614070"/>
    <lineage>
        <taxon>Bacteria</taxon>
        <taxon>Pseudomonadati</taxon>
        <taxon>Pseudomonadota</taxon>
        <taxon>Gammaproteobacteria</taxon>
        <taxon>Alteromonadales</taxon>
        <taxon>Shewanellaceae</taxon>
        <taxon>Shewanella</taxon>
    </lineage>
</organism>
<dbReference type="Pfam" id="PF07813">
    <property type="entry name" value="LTXXQ"/>
    <property type="match status" value="1"/>
</dbReference>
<comment type="subcellular location">
    <subcellularLocation>
        <location evidence="1">Periplasm</location>
    </subcellularLocation>
</comment>
<evidence type="ECO:0000256" key="4">
    <source>
        <dbReference type="ARBA" id="ARBA00022764"/>
    </source>
</evidence>
<sequence length="161" mass="18132">MNKLTLKSGLLALMTTATLLSSAAFAETPNRDAAPYHKMHGEHRAHHDGMHKLFRGLDLTDEQRGQMKQIMQQHRDAMKQNRPTDDVRQAHQSQMLAVLSADSFNEADALALVQAKQQQRQNAAIARLKVQHDIYQLLTPEQQAQFKANLGKGTGRKGDRR</sequence>
<reference evidence="6 7" key="1">
    <citation type="submission" date="2021-05" db="EMBL/GenBank/DDBJ databases">
        <title>Molecular characterization for Shewanella algae harboring chromosomal blaOXA-55-like strains isolated from clinical and environment sample.</title>
        <authorList>
            <person name="Ohama Y."/>
            <person name="Aoki K."/>
            <person name="Harada S."/>
            <person name="Moriya K."/>
            <person name="Ishii Y."/>
            <person name="Tateda K."/>
        </authorList>
    </citation>
    <scope>NUCLEOTIDE SEQUENCE [LARGE SCALE GENOMIC DNA]</scope>
    <source>
        <strain evidence="6 7">LMG 23746</strain>
    </source>
</reference>
<feature type="chain" id="PRO_5045677529" description="Periplasmic heavy metal sensor" evidence="5">
    <location>
        <begin position="27"/>
        <end position="161"/>
    </location>
</feature>